<dbReference type="Gene3D" id="3.30.470.20">
    <property type="entry name" value="ATP-grasp fold, B domain"/>
    <property type="match status" value="1"/>
</dbReference>
<dbReference type="RefSeq" id="WP_111953742.1">
    <property type="nucleotide sequence ID" value="NZ_CP036313.1"/>
</dbReference>
<evidence type="ECO:0000259" key="4">
    <source>
        <dbReference type="PROSITE" id="PS50975"/>
    </source>
</evidence>
<evidence type="ECO:0000313" key="7">
    <source>
        <dbReference type="Proteomes" id="UP000248798"/>
    </source>
</evidence>
<organism evidence="6 7">
    <name type="scientific">Desulfobacter hydrogenophilus</name>
    <dbReference type="NCBI Taxonomy" id="2291"/>
    <lineage>
        <taxon>Bacteria</taxon>
        <taxon>Pseudomonadati</taxon>
        <taxon>Thermodesulfobacteriota</taxon>
        <taxon>Desulfobacteria</taxon>
        <taxon>Desulfobacterales</taxon>
        <taxon>Desulfobacteraceae</taxon>
        <taxon>Desulfobacter</taxon>
    </lineage>
</organism>
<dbReference type="Proteomes" id="UP000293902">
    <property type="component" value="Chromosome"/>
</dbReference>
<evidence type="ECO:0000313" key="5">
    <source>
        <dbReference type="EMBL" id="QBH12681.1"/>
    </source>
</evidence>
<keyword evidence="2" id="KW-0436">Ligase</keyword>
<dbReference type="AlphaFoldDB" id="A0A328FFJ1"/>
<evidence type="ECO:0000256" key="1">
    <source>
        <dbReference type="ARBA" id="ARBA00010871"/>
    </source>
</evidence>
<keyword evidence="3" id="KW-0547">Nucleotide-binding</keyword>
<dbReference type="InterPro" id="IPR011095">
    <property type="entry name" value="Dala_Dala_lig_C"/>
</dbReference>
<name>A0A328FFJ1_9BACT</name>
<dbReference type="EMBL" id="QLNI01000005">
    <property type="protein sequence ID" value="RAM03354.1"/>
    <property type="molecule type" value="Genomic_DNA"/>
</dbReference>
<comment type="similarity">
    <text evidence="1">Belongs to the D-alanine--D-alanine ligase family.</text>
</comment>
<dbReference type="GO" id="GO:0046872">
    <property type="term" value="F:metal ion binding"/>
    <property type="evidence" value="ECO:0007669"/>
    <property type="project" value="InterPro"/>
</dbReference>
<dbReference type="SUPFAM" id="SSF56059">
    <property type="entry name" value="Glutathione synthetase ATP-binding domain-like"/>
    <property type="match status" value="1"/>
</dbReference>
<reference evidence="5 8" key="2">
    <citation type="submission" date="2019-02" db="EMBL/GenBank/DDBJ databases">
        <title>Complete genome sequence of Desulfobacter hydrogenophilus AcRS1.</title>
        <authorList>
            <person name="Marietou A."/>
            <person name="Lund M.B."/>
            <person name="Marshall I.P.G."/>
            <person name="Schreiber L."/>
            <person name="Jorgensen B."/>
        </authorList>
    </citation>
    <scope>NUCLEOTIDE SEQUENCE [LARGE SCALE GENOMIC DNA]</scope>
    <source>
        <strain evidence="5 8">AcRS1</strain>
    </source>
</reference>
<dbReference type="GO" id="GO:0005524">
    <property type="term" value="F:ATP binding"/>
    <property type="evidence" value="ECO:0007669"/>
    <property type="project" value="UniProtKB-UniRule"/>
</dbReference>
<dbReference type="EMBL" id="CP036313">
    <property type="protein sequence ID" value="QBH12681.1"/>
    <property type="molecule type" value="Genomic_DNA"/>
</dbReference>
<evidence type="ECO:0000313" key="6">
    <source>
        <dbReference type="EMBL" id="RAM03354.1"/>
    </source>
</evidence>
<dbReference type="PANTHER" id="PTHR23132">
    <property type="entry name" value="D-ALANINE--D-ALANINE LIGASE"/>
    <property type="match status" value="1"/>
</dbReference>
<dbReference type="InterPro" id="IPR013815">
    <property type="entry name" value="ATP_grasp_subdomain_1"/>
</dbReference>
<keyword evidence="8" id="KW-1185">Reference proteome</keyword>
<evidence type="ECO:0000256" key="3">
    <source>
        <dbReference type="PROSITE-ProRule" id="PRU00409"/>
    </source>
</evidence>
<gene>
    <name evidence="6" type="ORF">DO021_03450</name>
    <name evidence="5" type="ORF">EYB58_07015</name>
</gene>
<feature type="domain" description="ATP-grasp" evidence="4">
    <location>
        <begin position="113"/>
        <end position="320"/>
    </location>
</feature>
<sequence length="329" mass="35615">MSRILLITGPGGDAQGWGNMAVTQEIATAIKGSGKSAEIAFVSNMAGLIQALDTRKFDLAWSALYHVTENEANIGMGDHGDDWVADILDKRRIAYIGPDASTMKALIHKTATHNILGKAGVPVPYHYQIEQGQALPDMAFPAFVKPSFESRSVGISDNSVVSTPEELKAQVGFIHENYDQPALVEEYLPGREYTVLMLGNGAYQKFLPGMVTVDPKLLGKYPILGADLRGVGATEIQPAGELSEKAIDVTARAMKALNCLDHVRADMRLDSQGNVKIIEVNGIPGLKPVKSWSPQLYTLHHASEKGKMEDYRALIDQIVSSALARYGIA</sequence>
<dbReference type="InterPro" id="IPR011761">
    <property type="entry name" value="ATP-grasp"/>
</dbReference>
<dbReference type="Pfam" id="PF07478">
    <property type="entry name" value="Dala_Dala_lig_C"/>
    <property type="match status" value="1"/>
</dbReference>
<evidence type="ECO:0000313" key="8">
    <source>
        <dbReference type="Proteomes" id="UP000293902"/>
    </source>
</evidence>
<evidence type="ECO:0000256" key="2">
    <source>
        <dbReference type="ARBA" id="ARBA00022598"/>
    </source>
</evidence>
<dbReference type="OrthoDB" id="9813261at2"/>
<protein>
    <recommendedName>
        <fullName evidence="4">ATP-grasp domain-containing protein</fullName>
    </recommendedName>
</protein>
<dbReference type="GO" id="GO:0008716">
    <property type="term" value="F:D-alanine-D-alanine ligase activity"/>
    <property type="evidence" value="ECO:0007669"/>
    <property type="project" value="InterPro"/>
</dbReference>
<dbReference type="Proteomes" id="UP000248798">
    <property type="component" value="Unassembled WGS sequence"/>
</dbReference>
<dbReference type="Gene3D" id="3.30.1490.20">
    <property type="entry name" value="ATP-grasp fold, A domain"/>
    <property type="match status" value="1"/>
</dbReference>
<dbReference type="PROSITE" id="PS50975">
    <property type="entry name" value="ATP_GRASP"/>
    <property type="match status" value="1"/>
</dbReference>
<dbReference type="PANTHER" id="PTHR23132:SF23">
    <property type="entry name" value="D-ALANINE--D-ALANINE LIGASE B"/>
    <property type="match status" value="1"/>
</dbReference>
<reference evidence="6 7" key="1">
    <citation type="submission" date="2018-06" db="EMBL/GenBank/DDBJ databases">
        <title>Complete Genome Sequence of Desulfobacter hydrogenophilus (DSM3380).</title>
        <authorList>
            <person name="Marietou A."/>
            <person name="Schreiber L."/>
            <person name="Marshall I."/>
            <person name="Jorgensen B."/>
        </authorList>
    </citation>
    <scope>NUCLEOTIDE SEQUENCE [LARGE SCALE GENOMIC DNA]</scope>
    <source>
        <strain evidence="6 7">DSM 3380</strain>
    </source>
</reference>
<proteinExistence type="inferred from homology"/>
<accession>A0A328FFJ1</accession>
<keyword evidence="3" id="KW-0067">ATP-binding</keyword>